<dbReference type="EMBL" id="BT148549">
    <property type="protein sequence ID" value="AFK48343.1"/>
    <property type="molecule type" value="mRNA"/>
</dbReference>
<proteinExistence type="evidence at transcript level"/>
<reference evidence="1" key="1">
    <citation type="submission" date="2012-05" db="EMBL/GenBank/DDBJ databases">
        <authorList>
            <person name="Krishnakumar V."/>
            <person name="Cheung F."/>
            <person name="Xiao Y."/>
            <person name="Chan A."/>
            <person name="Moskal W.A."/>
            <person name="Town C.D."/>
        </authorList>
    </citation>
    <scope>NUCLEOTIDE SEQUENCE</scope>
</reference>
<evidence type="ECO:0000313" key="1">
    <source>
        <dbReference type="EMBL" id="AFK48343.1"/>
    </source>
</evidence>
<organism evidence="1">
    <name type="scientific">Lotus japonicus</name>
    <name type="common">Lotus corniculatus var. japonicus</name>
    <dbReference type="NCBI Taxonomy" id="34305"/>
    <lineage>
        <taxon>Eukaryota</taxon>
        <taxon>Viridiplantae</taxon>
        <taxon>Streptophyta</taxon>
        <taxon>Embryophyta</taxon>
        <taxon>Tracheophyta</taxon>
        <taxon>Spermatophyta</taxon>
        <taxon>Magnoliopsida</taxon>
        <taxon>eudicotyledons</taxon>
        <taxon>Gunneridae</taxon>
        <taxon>Pentapetalae</taxon>
        <taxon>rosids</taxon>
        <taxon>fabids</taxon>
        <taxon>Fabales</taxon>
        <taxon>Fabaceae</taxon>
        <taxon>Papilionoideae</taxon>
        <taxon>50 kb inversion clade</taxon>
        <taxon>NPAAA clade</taxon>
        <taxon>Hologalegina</taxon>
        <taxon>robinioid clade</taxon>
        <taxon>Loteae</taxon>
        <taxon>Lotus</taxon>
    </lineage>
</organism>
<accession>I3T751</accession>
<name>I3T751_LOTJA</name>
<protein>
    <submittedName>
        <fullName evidence="1">Uncharacterized protein</fullName>
    </submittedName>
</protein>
<sequence length="110" mass="12415">MSFMPHHHNCSNASFKPNFMHAACRLQVIQTSKDAMNSKPWFRRAPVTHSFKLGRLISGSEPFTFIVNVSTKLSQTVAKFVLRTLNPARDSIALYRETATPAPLLHTIFT</sequence>
<dbReference type="AlphaFoldDB" id="I3T751"/>